<name>A0A0W1RCW1_9EURY</name>
<evidence type="ECO:0000313" key="2">
    <source>
        <dbReference type="Proteomes" id="UP000054387"/>
    </source>
</evidence>
<accession>A0A0W1RCW1</accession>
<protein>
    <submittedName>
        <fullName evidence="1">Uncharacterized protein</fullName>
    </submittedName>
</protein>
<dbReference type="STRING" id="1514971.AUR64_04790"/>
<comment type="caution">
    <text evidence="1">The sequence shown here is derived from an EMBL/GenBank/DDBJ whole genome shotgun (WGS) entry which is preliminary data.</text>
</comment>
<dbReference type="Proteomes" id="UP000054387">
    <property type="component" value="Unassembled WGS sequence"/>
</dbReference>
<dbReference type="RefSeq" id="WP_058580309.1">
    <property type="nucleotide sequence ID" value="NZ_LOPU01000011.1"/>
</dbReference>
<organism evidence="1 2">
    <name type="scientific">Haloprofundus marisrubri</name>
    <dbReference type="NCBI Taxonomy" id="1514971"/>
    <lineage>
        <taxon>Archaea</taxon>
        <taxon>Methanobacteriati</taxon>
        <taxon>Methanobacteriota</taxon>
        <taxon>Stenosarchaea group</taxon>
        <taxon>Halobacteria</taxon>
        <taxon>Halobacteriales</taxon>
        <taxon>Haloferacaceae</taxon>
        <taxon>Haloprofundus</taxon>
    </lineage>
</organism>
<dbReference type="OrthoDB" id="205286at2157"/>
<dbReference type="Pfam" id="PF20127">
    <property type="entry name" value="DUF6517"/>
    <property type="match status" value="1"/>
</dbReference>
<sequence length="215" mass="23336">MRQTRREVATAALGALVASSGCLGFVTGQESLSFEADPAVAQESVANDTGYELDGTEAQTITREFSAAGQTRNVEVTNQISTCEKTLSLSLLGEQKLGVFAAISSPAVEIAGRTLNPIREFSNERLVQLLTSQYEGLSNVNEVNSQTLRMLDKETRVTKYEATSTVENEEIPVFIHVTKVRHEDDFVVALGVYPQQLSGEESNIVSLIESVQHPA</sequence>
<dbReference type="AlphaFoldDB" id="A0A0W1RCW1"/>
<evidence type="ECO:0000313" key="1">
    <source>
        <dbReference type="EMBL" id="KTG11247.1"/>
    </source>
</evidence>
<gene>
    <name evidence="1" type="ORF">AUR64_04790</name>
</gene>
<dbReference type="PROSITE" id="PS51257">
    <property type="entry name" value="PROKAR_LIPOPROTEIN"/>
    <property type="match status" value="1"/>
</dbReference>
<keyword evidence="2" id="KW-1185">Reference proteome</keyword>
<reference evidence="1 2" key="1">
    <citation type="submission" date="2015-12" db="EMBL/GenBank/DDBJ databases">
        <title>Haloprofundus marisrubri gen. nov., sp. nov., an extremely halophilic archaeon isolated from the Discovery deep brine-seawater interface in the Red Sea.</title>
        <authorList>
            <person name="Zhang G."/>
            <person name="Stingl U."/>
            <person name="Rashid M."/>
        </authorList>
    </citation>
    <scope>NUCLEOTIDE SEQUENCE [LARGE SCALE GENOMIC DNA]</scope>
    <source>
        <strain evidence="1 2">SB9</strain>
    </source>
</reference>
<dbReference type="InterPro" id="IPR045396">
    <property type="entry name" value="DUF6517"/>
</dbReference>
<dbReference type="EMBL" id="LOPU01000011">
    <property type="protein sequence ID" value="KTG11247.1"/>
    <property type="molecule type" value="Genomic_DNA"/>
</dbReference>
<proteinExistence type="predicted"/>